<dbReference type="PANTHER" id="PTHR32322:SF18">
    <property type="entry name" value="S-ADENOSYLMETHIONINE_S-ADENOSYLHOMOCYSTEINE TRANSPORTER"/>
    <property type="match status" value="1"/>
</dbReference>
<evidence type="ECO:0000256" key="7">
    <source>
        <dbReference type="SAM" id="Phobius"/>
    </source>
</evidence>
<dbReference type="Proteomes" id="UP000003477">
    <property type="component" value="Unassembled WGS sequence"/>
</dbReference>
<reference evidence="9 10" key="1">
    <citation type="journal article" date="2011" name="Front. Microbiol.">
        <title>Two Strains of Crocosphaera watsonii with Highly Conserved Genomes are Distinguished by Strain-Specific Features.</title>
        <authorList>
            <person name="Bench S.R."/>
            <person name="Ilikchyan I.N."/>
            <person name="Tripp H.J."/>
            <person name="Zehr J.P."/>
        </authorList>
    </citation>
    <scope>NUCLEOTIDE SEQUENCE [LARGE SCALE GENOMIC DNA]</scope>
    <source>
        <strain evidence="9 10">WH 0003</strain>
    </source>
</reference>
<dbReference type="InterPro" id="IPR037185">
    <property type="entry name" value="EmrE-like"/>
</dbReference>
<evidence type="ECO:0000256" key="6">
    <source>
        <dbReference type="ARBA" id="ARBA00023136"/>
    </source>
</evidence>
<dbReference type="Pfam" id="PF00892">
    <property type="entry name" value="EamA"/>
    <property type="match status" value="2"/>
</dbReference>
<dbReference type="GeneID" id="88766700"/>
<feature type="transmembrane region" description="Helical" evidence="7">
    <location>
        <begin position="83"/>
        <end position="102"/>
    </location>
</feature>
<dbReference type="AlphaFoldDB" id="G5J6L5"/>
<keyword evidence="6 7" id="KW-0472">Membrane</keyword>
<feature type="transmembrane region" description="Helical" evidence="7">
    <location>
        <begin position="238"/>
        <end position="260"/>
    </location>
</feature>
<feature type="transmembrane region" description="Helical" evidence="7">
    <location>
        <begin position="272"/>
        <end position="289"/>
    </location>
</feature>
<dbReference type="GO" id="GO:0005886">
    <property type="term" value="C:plasma membrane"/>
    <property type="evidence" value="ECO:0007669"/>
    <property type="project" value="UniProtKB-SubCell"/>
</dbReference>
<evidence type="ECO:0000313" key="10">
    <source>
        <dbReference type="Proteomes" id="UP000003477"/>
    </source>
</evidence>
<evidence type="ECO:0000256" key="5">
    <source>
        <dbReference type="ARBA" id="ARBA00022989"/>
    </source>
</evidence>
<feature type="domain" description="EamA" evidence="8">
    <location>
        <begin position="175"/>
        <end position="310"/>
    </location>
</feature>
<feature type="transmembrane region" description="Helical" evidence="7">
    <location>
        <begin position="140"/>
        <end position="158"/>
    </location>
</feature>
<sequence length="336" mass="35993">MVSWFNKIPGRAYLLIGVMIFGVANSVTRKLTEIGAENLIDGRNPISLCNVLFVGNLCALIALIGVYSRQLNPTAFRHLSSKNWCYLLLVALLSGALAPGLFFSALEQTAVNNVILVSRIEPPLILLLSVIFLQARVNSWVVSGAIVSAVGVVLTVVLQPPGSEMIQMSAFQLGRGELMATAGAVFSAIANIISQVSLKNVPLGLFNVVRTAFGTIIFFAIAWYLFGIEHFMDVSSPLLWKWMVFYGTVIVVIGQLSWFAGLKRSNASEVSLANSFNPIAGVLAAFFILGETPTAAQYIGGLVILGGIILNQIGIVRENKLPSKTSVSSSVGFKGV</sequence>
<dbReference type="InterPro" id="IPR050638">
    <property type="entry name" value="AA-Vitamin_Transporters"/>
</dbReference>
<comment type="subcellular location">
    <subcellularLocation>
        <location evidence="1">Cell membrane</location>
        <topology evidence="1">Multi-pass membrane protein</topology>
    </subcellularLocation>
</comment>
<keyword evidence="3" id="KW-1003">Cell membrane</keyword>
<feature type="domain" description="EamA" evidence="8">
    <location>
        <begin position="19"/>
        <end position="156"/>
    </location>
</feature>
<dbReference type="SUPFAM" id="SSF103481">
    <property type="entry name" value="Multidrug resistance efflux transporter EmrE"/>
    <property type="match status" value="2"/>
</dbReference>
<evidence type="ECO:0000256" key="3">
    <source>
        <dbReference type="ARBA" id="ARBA00022475"/>
    </source>
</evidence>
<dbReference type="PATRIC" id="fig|423471.3.peg.2930"/>
<evidence type="ECO:0000256" key="2">
    <source>
        <dbReference type="ARBA" id="ARBA00007362"/>
    </source>
</evidence>
<feature type="transmembrane region" description="Helical" evidence="7">
    <location>
        <begin position="295"/>
        <end position="316"/>
    </location>
</feature>
<evidence type="ECO:0000313" key="9">
    <source>
        <dbReference type="EMBL" id="EHJ12177.1"/>
    </source>
</evidence>
<dbReference type="EMBL" id="AESD01000458">
    <property type="protein sequence ID" value="EHJ12177.1"/>
    <property type="molecule type" value="Genomic_DNA"/>
</dbReference>
<keyword evidence="5 7" id="KW-1133">Transmembrane helix</keyword>
<protein>
    <recommendedName>
        <fullName evidence="8">EamA domain-containing protein</fullName>
    </recommendedName>
</protein>
<dbReference type="RefSeq" id="WP_007311218.1">
    <property type="nucleotide sequence ID" value="NZ_AESD01000458.1"/>
</dbReference>
<organism evidence="9 10">
    <name type="scientific">Crocosphaera watsonii WH 0003</name>
    <dbReference type="NCBI Taxonomy" id="423471"/>
    <lineage>
        <taxon>Bacteria</taxon>
        <taxon>Bacillati</taxon>
        <taxon>Cyanobacteriota</taxon>
        <taxon>Cyanophyceae</taxon>
        <taxon>Oscillatoriophycideae</taxon>
        <taxon>Chroococcales</taxon>
        <taxon>Aphanothecaceae</taxon>
        <taxon>Crocosphaera</taxon>
    </lineage>
</organism>
<comment type="caution">
    <text evidence="9">The sequence shown here is derived from an EMBL/GenBank/DDBJ whole genome shotgun (WGS) entry which is preliminary data.</text>
</comment>
<dbReference type="Gene3D" id="1.10.3730.20">
    <property type="match status" value="1"/>
</dbReference>
<dbReference type="PANTHER" id="PTHR32322">
    <property type="entry name" value="INNER MEMBRANE TRANSPORTER"/>
    <property type="match status" value="1"/>
</dbReference>
<feature type="transmembrane region" description="Helical" evidence="7">
    <location>
        <begin position="12"/>
        <end position="31"/>
    </location>
</feature>
<feature type="transmembrane region" description="Helical" evidence="7">
    <location>
        <begin position="205"/>
        <end position="226"/>
    </location>
</feature>
<evidence type="ECO:0000256" key="1">
    <source>
        <dbReference type="ARBA" id="ARBA00004651"/>
    </source>
</evidence>
<dbReference type="InterPro" id="IPR000620">
    <property type="entry name" value="EamA_dom"/>
</dbReference>
<proteinExistence type="inferred from homology"/>
<name>G5J6L5_CROWT</name>
<keyword evidence="4 7" id="KW-0812">Transmembrane</keyword>
<feature type="transmembrane region" description="Helical" evidence="7">
    <location>
        <begin position="178"/>
        <end position="198"/>
    </location>
</feature>
<feature type="transmembrane region" description="Helical" evidence="7">
    <location>
        <begin position="51"/>
        <end position="71"/>
    </location>
</feature>
<evidence type="ECO:0000256" key="4">
    <source>
        <dbReference type="ARBA" id="ARBA00022692"/>
    </source>
</evidence>
<gene>
    <name evidence="9" type="ORF">CWATWH0003_3115</name>
</gene>
<accession>G5J6L5</accession>
<evidence type="ECO:0000259" key="8">
    <source>
        <dbReference type="Pfam" id="PF00892"/>
    </source>
</evidence>
<comment type="similarity">
    <text evidence="2">Belongs to the EamA transporter family.</text>
</comment>